<feature type="region of interest" description="Disordered" evidence="2">
    <location>
        <begin position="285"/>
        <end position="307"/>
    </location>
</feature>
<sequence>MSNTWQELLPVDRYTVSSTGLLHDYDRKVMTLLYQPLIGPICTSLYMTLWSELEENRLWSQSSLHYNLMNTMDLNLNEIYNARNKLEGIGLLNVYRKKTEEGKRFIYELNPPSTPKQFFNDGMLNIYLFKKIGKVHFNRLKNFFSDEEMPTNEYEQVTKSFTEIFASDQQTSLYVSDEGEEELNLEQEKRFIGRQDGKELEGFKEDFNFDLLYSGVKPSQINRKAFTPNVQDTIAKLSFLYGINVLEMQKLVISAADINDEIDIESLRKAARDWYQIESQNQLPTLMDRVQPQRDRTQSSEPKTQEEEYIRHLETISPRERLKQLSGGAEPTKADLQIIEGILFNQKLNPGVVNVLIEYVMLKTDMKLTKAYMEKIASHWTRKKVITVKAAMELAKNEHRQYQEWAKAKKEGKTTTGKATRTEVVPEWLNKEKAIEKEEKTETKLNEQSAERLRKIEESLGILKDRG</sequence>
<evidence type="ECO:0000256" key="1">
    <source>
        <dbReference type="ARBA" id="ARBA00093462"/>
    </source>
</evidence>
<reference evidence="6" key="1">
    <citation type="submission" date="2015-07" db="EMBL/GenBank/DDBJ databases">
        <title>Genome sequencing project for genomic taxonomy and phylogenomics of Bacillus-like bacteria.</title>
        <authorList>
            <person name="Liu B."/>
            <person name="Wang J."/>
            <person name="Zhu Y."/>
            <person name="Liu G."/>
            <person name="Chen Q."/>
            <person name="Chen Z."/>
            <person name="Lan J."/>
            <person name="Che J."/>
            <person name="Ge C."/>
            <person name="Shi H."/>
            <person name="Pan Z."/>
            <person name="Liu X."/>
        </authorList>
    </citation>
    <scope>NUCLEOTIDE SEQUENCE [LARGE SCALE GENOMIC DNA]</scope>
    <source>
        <strain evidence="6">FJAT-27997</strain>
    </source>
</reference>
<feature type="compositionally biased region" description="Basic and acidic residues" evidence="2">
    <location>
        <begin position="291"/>
        <end position="307"/>
    </location>
</feature>
<feature type="domain" description="DnaB/C C-terminal" evidence="3">
    <location>
        <begin position="330"/>
        <end position="393"/>
    </location>
</feature>
<dbReference type="Pfam" id="PF07261">
    <property type="entry name" value="DnaB_2"/>
    <property type="match status" value="1"/>
</dbReference>
<protein>
    <submittedName>
        <fullName evidence="5">Replication initiation and membrane attachment protein</fullName>
    </submittedName>
</protein>
<evidence type="ECO:0000259" key="4">
    <source>
        <dbReference type="Pfam" id="PF25888"/>
    </source>
</evidence>
<dbReference type="InterPro" id="IPR034829">
    <property type="entry name" value="DnaD-like_sf"/>
</dbReference>
<dbReference type="AlphaFoldDB" id="A0A0K9GX41"/>
<dbReference type="Gene3D" id="1.10.10.630">
    <property type="entry name" value="DnaD domain-like"/>
    <property type="match status" value="1"/>
</dbReference>
<dbReference type="STRING" id="1679170.AC625_18025"/>
<gene>
    <name evidence="5" type="ORF">AC625_18025</name>
</gene>
<proteinExistence type="inferred from homology"/>
<evidence type="ECO:0000259" key="3">
    <source>
        <dbReference type="Pfam" id="PF07261"/>
    </source>
</evidence>
<dbReference type="RefSeq" id="WP_049682551.1">
    <property type="nucleotide sequence ID" value="NZ_JBNNUY010000001.1"/>
</dbReference>
<evidence type="ECO:0000256" key="2">
    <source>
        <dbReference type="SAM" id="MobiDB-lite"/>
    </source>
</evidence>
<dbReference type="InterPro" id="IPR006343">
    <property type="entry name" value="DnaB/C_C"/>
</dbReference>
<dbReference type="PATRIC" id="fig|1679170.3.peg.4094"/>
<comment type="caution">
    <text evidence="5">The sequence shown here is derived from an EMBL/GenBank/DDBJ whole genome shotgun (WGS) entry which is preliminary data.</text>
</comment>
<dbReference type="OrthoDB" id="2082007at2"/>
<dbReference type="Proteomes" id="UP000037146">
    <property type="component" value="Unassembled WGS sequence"/>
</dbReference>
<dbReference type="InterPro" id="IPR058660">
    <property type="entry name" value="WHD_DnaB"/>
</dbReference>
<dbReference type="EMBL" id="LFZW01000001">
    <property type="protein sequence ID" value="KMY51203.1"/>
    <property type="molecule type" value="Genomic_DNA"/>
</dbReference>
<comment type="similarity">
    <text evidence="1">Belongs to the DnaB/DnaD family.</text>
</comment>
<dbReference type="Pfam" id="PF25888">
    <property type="entry name" value="WHD_DnaB"/>
    <property type="match status" value="1"/>
</dbReference>
<accession>A0A0K9GX41</accession>
<evidence type="ECO:0000313" key="5">
    <source>
        <dbReference type="EMBL" id="KMY51203.1"/>
    </source>
</evidence>
<feature type="domain" description="Replicative helicase loading/DNA remodeling protein DnaB N-terminal winged helix" evidence="4">
    <location>
        <begin position="10"/>
        <end position="270"/>
    </location>
</feature>
<evidence type="ECO:0000313" key="6">
    <source>
        <dbReference type="Proteomes" id="UP000037146"/>
    </source>
</evidence>
<organism evidence="5 6">
    <name type="scientific">Peribacillus loiseleuriae</name>
    <dbReference type="NCBI Taxonomy" id="1679170"/>
    <lineage>
        <taxon>Bacteria</taxon>
        <taxon>Bacillati</taxon>
        <taxon>Bacillota</taxon>
        <taxon>Bacilli</taxon>
        <taxon>Bacillales</taxon>
        <taxon>Bacillaceae</taxon>
        <taxon>Peribacillus</taxon>
    </lineage>
</organism>
<name>A0A0K9GX41_9BACI</name>
<keyword evidence="6" id="KW-1185">Reference proteome</keyword>